<dbReference type="EMBL" id="CP133616">
    <property type="protein sequence ID" value="WMV29589.1"/>
    <property type="molecule type" value="Genomic_DNA"/>
</dbReference>
<dbReference type="AlphaFoldDB" id="A0AAF0TRS2"/>
<name>A0AAF0TRS2_SOLVR</name>
<sequence length="93" mass="10165">MVADALCKLLKDSFAHVEDDKEELVRDVHRLAPSGVQFVDSSEGDVVVYNGFESSFLLDVMAKHDLCSIIVDLKKSVSKKAIKASSLGREGIL</sequence>
<reference evidence="1" key="1">
    <citation type="submission" date="2023-08" db="EMBL/GenBank/DDBJ databases">
        <title>A de novo genome assembly of Solanum verrucosum Schlechtendal, a Mexican diploid species geographically isolated from the other diploid A-genome species in potato relatives.</title>
        <authorList>
            <person name="Hosaka K."/>
        </authorList>
    </citation>
    <scope>NUCLEOTIDE SEQUENCE</scope>
    <source>
        <tissue evidence="1">Young leaves</tissue>
    </source>
</reference>
<dbReference type="Proteomes" id="UP001234989">
    <property type="component" value="Chromosome 5"/>
</dbReference>
<evidence type="ECO:0000313" key="1">
    <source>
        <dbReference type="EMBL" id="WMV29589.1"/>
    </source>
</evidence>
<proteinExistence type="predicted"/>
<protein>
    <submittedName>
        <fullName evidence="1">Uncharacterized protein</fullName>
    </submittedName>
</protein>
<keyword evidence="2" id="KW-1185">Reference proteome</keyword>
<gene>
    <name evidence="1" type="ORF">MTR67_022974</name>
</gene>
<accession>A0AAF0TRS2</accession>
<evidence type="ECO:0000313" key="2">
    <source>
        <dbReference type="Proteomes" id="UP001234989"/>
    </source>
</evidence>
<organism evidence="1 2">
    <name type="scientific">Solanum verrucosum</name>
    <dbReference type="NCBI Taxonomy" id="315347"/>
    <lineage>
        <taxon>Eukaryota</taxon>
        <taxon>Viridiplantae</taxon>
        <taxon>Streptophyta</taxon>
        <taxon>Embryophyta</taxon>
        <taxon>Tracheophyta</taxon>
        <taxon>Spermatophyta</taxon>
        <taxon>Magnoliopsida</taxon>
        <taxon>eudicotyledons</taxon>
        <taxon>Gunneridae</taxon>
        <taxon>Pentapetalae</taxon>
        <taxon>asterids</taxon>
        <taxon>lamiids</taxon>
        <taxon>Solanales</taxon>
        <taxon>Solanaceae</taxon>
        <taxon>Solanoideae</taxon>
        <taxon>Solaneae</taxon>
        <taxon>Solanum</taxon>
    </lineage>
</organism>